<feature type="transmembrane region" description="Helical" evidence="6">
    <location>
        <begin position="78"/>
        <end position="98"/>
    </location>
</feature>
<dbReference type="EMBL" id="CP025746">
    <property type="protein sequence ID" value="QAA34992.1"/>
    <property type="molecule type" value="Genomic_DNA"/>
</dbReference>
<dbReference type="KEGG" id="cmah:C1I91_26965"/>
<keyword evidence="2" id="KW-1003">Cell membrane</keyword>
<dbReference type="OrthoDB" id="3180973at2"/>
<organism evidence="8 9">
    <name type="scientific">Clostridium manihotivorum</name>
    <dbReference type="NCBI Taxonomy" id="2320868"/>
    <lineage>
        <taxon>Bacteria</taxon>
        <taxon>Bacillati</taxon>
        <taxon>Bacillota</taxon>
        <taxon>Clostridia</taxon>
        <taxon>Eubacteriales</taxon>
        <taxon>Clostridiaceae</taxon>
        <taxon>Clostridium</taxon>
    </lineage>
</organism>
<dbReference type="CDD" id="cd16380">
    <property type="entry name" value="YitT_C"/>
    <property type="match status" value="1"/>
</dbReference>
<dbReference type="InterPro" id="IPR003740">
    <property type="entry name" value="YitT"/>
</dbReference>
<dbReference type="InterPro" id="IPR051461">
    <property type="entry name" value="UPF0750_membrane"/>
</dbReference>
<keyword evidence="5 6" id="KW-0472">Membrane</keyword>
<evidence type="ECO:0000259" key="7">
    <source>
        <dbReference type="Pfam" id="PF10035"/>
    </source>
</evidence>
<keyword evidence="4 6" id="KW-1133">Transmembrane helix</keyword>
<dbReference type="InterPro" id="IPR019264">
    <property type="entry name" value="DUF2179"/>
</dbReference>
<proteinExistence type="predicted"/>
<feature type="domain" description="DUF2179" evidence="7">
    <location>
        <begin position="218"/>
        <end position="272"/>
    </location>
</feature>
<feature type="transmembrane region" description="Helical" evidence="6">
    <location>
        <begin position="104"/>
        <end position="123"/>
    </location>
</feature>
<evidence type="ECO:0000256" key="6">
    <source>
        <dbReference type="SAM" id="Phobius"/>
    </source>
</evidence>
<dbReference type="Pfam" id="PF02588">
    <property type="entry name" value="YitT_membrane"/>
    <property type="match status" value="1"/>
</dbReference>
<keyword evidence="9" id="KW-1185">Reference proteome</keyword>
<accession>A0A3R5UBP6</accession>
<evidence type="ECO:0000313" key="8">
    <source>
        <dbReference type="EMBL" id="QAA34992.1"/>
    </source>
</evidence>
<protein>
    <recommendedName>
        <fullName evidence="7">DUF2179 domain-containing protein</fullName>
    </recommendedName>
</protein>
<comment type="subcellular location">
    <subcellularLocation>
        <location evidence="1">Cell membrane</location>
        <topology evidence="1">Multi-pass membrane protein</topology>
    </subcellularLocation>
</comment>
<dbReference type="PIRSF" id="PIRSF006483">
    <property type="entry name" value="Membrane_protein_YitT"/>
    <property type="match status" value="1"/>
</dbReference>
<dbReference type="PANTHER" id="PTHR33545:SF9">
    <property type="entry name" value="UPF0750 MEMBRANE PROTEIN YITE"/>
    <property type="match status" value="1"/>
</dbReference>
<dbReference type="InterPro" id="IPR015867">
    <property type="entry name" value="N-reg_PII/ATP_PRibTrfase_C"/>
</dbReference>
<dbReference type="AlphaFoldDB" id="A0A3R5UBP6"/>
<evidence type="ECO:0000256" key="3">
    <source>
        <dbReference type="ARBA" id="ARBA00022692"/>
    </source>
</evidence>
<sequence>MRILKKYLYITFGVLLITISLEYFFFPNDIAAGGVSGLAIVINKLTGISVGILMIAFNIILFLIAFIFIGGGFGAKSIYATFALSGLLWFFDTFIVPYPFTENYILVVFVGSAIQAVGLAIVFNENASTGGTSIIAKILNKYLHIDIGKSLLLSDFVVTILAIYAFGPDKGMFGLISVFLTGTLVDNVIEGFTIAKAVFIISSGSEKVAQFIMSELGRGCTYLDGRGAYTKEKTSMLFTVVNRKQFIVLKNKVREIDSNAFITVTDAREVLGEGFRDIDEE</sequence>
<evidence type="ECO:0000256" key="4">
    <source>
        <dbReference type="ARBA" id="ARBA00022989"/>
    </source>
</evidence>
<dbReference type="PANTHER" id="PTHR33545">
    <property type="entry name" value="UPF0750 MEMBRANE PROTEIN YITT-RELATED"/>
    <property type="match status" value="1"/>
</dbReference>
<feature type="transmembrane region" description="Helical" evidence="6">
    <location>
        <begin position="46"/>
        <end position="71"/>
    </location>
</feature>
<dbReference type="Proteomes" id="UP000286268">
    <property type="component" value="Chromosome"/>
</dbReference>
<feature type="transmembrane region" description="Helical" evidence="6">
    <location>
        <begin position="7"/>
        <end position="26"/>
    </location>
</feature>
<feature type="transmembrane region" description="Helical" evidence="6">
    <location>
        <begin position="143"/>
        <end position="166"/>
    </location>
</feature>
<dbReference type="Pfam" id="PF10035">
    <property type="entry name" value="DUF2179"/>
    <property type="match status" value="1"/>
</dbReference>
<gene>
    <name evidence="8" type="ORF">C1I91_26965</name>
</gene>
<keyword evidence="3 6" id="KW-0812">Transmembrane</keyword>
<dbReference type="GO" id="GO:0005886">
    <property type="term" value="C:plasma membrane"/>
    <property type="evidence" value="ECO:0007669"/>
    <property type="project" value="UniProtKB-SubCell"/>
</dbReference>
<reference evidence="8 9" key="1">
    <citation type="submission" date="2018-01" db="EMBL/GenBank/DDBJ databases">
        <title>Genome Sequencing and Assembly of Anaerobacter polyendosporus strain CT4.</title>
        <authorList>
            <person name="Tachaapaikoon C."/>
            <person name="Sutheeworapong S."/>
            <person name="Jenjaroenpun P."/>
            <person name="Wongsurawat T."/>
            <person name="Nookeaw I."/>
            <person name="Cheawchanlertfa P."/>
            <person name="Kosugi A."/>
            <person name="Cheevadhanarak S."/>
            <person name="Ratanakhanokchai K."/>
        </authorList>
    </citation>
    <scope>NUCLEOTIDE SEQUENCE [LARGE SCALE GENOMIC DNA]</scope>
    <source>
        <strain evidence="8 9">CT4</strain>
    </source>
</reference>
<evidence type="ECO:0000256" key="5">
    <source>
        <dbReference type="ARBA" id="ARBA00023136"/>
    </source>
</evidence>
<evidence type="ECO:0000256" key="2">
    <source>
        <dbReference type="ARBA" id="ARBA00022475"/>
    </source>
</evidence>
<evidence type="ECO:0000313" key="9">
    <source>
        <dbReference type="Proteomes" id="UP000286268"/>
    </source>
</evidence>
<evidence type="ECO:0000256" key="1">
    <source>
        <dbReference type="ARBA" id="ARBA00004651"/>
    </source>
</evidence>
<name>A0A3R5UBP6_9CLOT</name>
<dbReference type="Gene3D" id="3.30.70.120">
    <property type="match status" value="1"/>
</dbReference>